<gene>
    <name evidence="2" type="ORF">R9X50_00562900</name>
</gene>
<dbReference type="SUPFAM" id="SSF111331">
    <property type="entry name" value="NAD kinase/diacylglycerol kinase-like"/>
    <property type="match status" value="1"/>
</dbReference>
<dbReference type="Proteomes" id="UP001303373">
    <property type="component" value="Chromosome 9"/>
</dbReference>
<reference evidence="2 3" key="1">
    <citation type="submission" date="2023-11" db="EMBL/GenBank/DDBJ databases">
        <title>An acidophilic fungus is an integral part of prey digestion in a carnivorous sundew plant.</title>
        <authorList>
            <person name="Tsai I.J."/>
        </authorList>
    </citation>
    <scope>NUCLEOTIDE SEQUENCE [LARGE SCALE GENOMIC DNA]</scope>
    <source>
        <strain evidence="2">169a</strain>
    </source>
</reference>
<dbReference type="GO" id="GO:0005737">
    <property type="term" value="C:cytoplasm"/>
    <property type="evidence" value="ECO:0007669"/>
    <property type="project" value="TreeGrafter"/>
</dbReference>
<name>A0AAQ3RB12_9PEZI</name>
<dbReference type="GO" id="GO:0016020">
    <property type="term" value="C:membrane"/>
    <property type="evidence" value="ECO:0007669"/>
    <property type="project" value="TreeGrafter"/>
</dbReference>
<dbReference type="AlphaFoldDB" id="A0AAQ3RB12"/>
<dbReference type="InterPro" id="IPR001206">
    <property type="entry name" value="Diacylglycerol_kinase_cat_dom"/>
</dbReference>
<evidence type="ECO:0000313" key="3">
    <source>
        <dbReference type="Proteomes" id="UP001303373"/>
    </source>
</evidence>
<dbReference type="Gene3D" id="2.60.200.40">
    <property type="match status" value="1"/>
</dbReference>
<keyword evidence="3" id="KW-1185">Reference proteome</keyword>
<accession>A0AAQ3RB12</accession>
<dbReference type="PANTHER" id="PTHR12358">
    <property type="entry name" value="SPHINGOSINE KINASE"/>
    <property type="match status" value="1"/>
</dbReference>
<dbReference type="Pfam" id="PF00781">
    <property type="entry name" value="DAGK_cat"/>
    <property type="match status" value="1"/>
</dbReference>
<proteinExistence type="predicted"/>
<evidence type="ECO:0000259" key="1">
    <source>
        <dbReference type="PROSITE" id="PS50146"/>
    </source>
</evidence>
<dbReference type="PANTHER" id="PTHR12358:SF108">
    <property type="entry name" value="DAGKC DOMAIN-CONTAINING PROTEIN"/>
    <property type="match status" value="1"/>
</dbReference>
<sequence>MGQEAIAPSHLEETITYERSGEGVVSWPNRIGTESETGYEKIPFPNIVAVVPALSAPRGHSILYVEDNPASKDDKSLAPVVFRSLAGSRPPARLVDDLPPVDVSFWSAWRATRTSETNLHIVVSTGSGTGQARDVWNRLLKPLLDFLQMEEKTDYVVHFTKSDSTVTELTNEILLPRANLGIAQAVVLLAGDGGMVDVINTLLSAERSPSYQKPNVIVMPLGTGNALAHSSGVTADNTMGLRSLILGTAKELPVFTASFSPGARYLVDESRQERPLHEHNGTPTAYGAVVCSWGLHAALVSDSDTAEYRKFGVERFKMAAKEALFPSDGSPCHEYKGRVLVARTQSELQTGKWELIERDSHGYILATFCRYLEKGFTISPQSQPLDSQLRMVHFGHVSGQDAVDIMGKAYKGGKHVEDARVGYEAIEGLRIEFEEDDGRWRRVCVDGKTVRVEQGGWVEIRSGGGSVLDVITT</sequence>
<dbReference type="InterPro" id="IPR016064">
    <property type="entry name" value="NAD/diacylglycerol_kinase_sf"/>
</dbReference>
<dbReference type="EMBL" id="CP138588">
    <property type="protein sequence ID" value="WPH02761.1"/>
    <property type="molecule type" value="Genomic_DNA"/>
</dbReference>
<dbReference type="Gene3D" id="3.40.50.10330">
    <property type="entry name" value="Probable inorganic polyphosphate/atp-NAD kinase, domain 1"/>
    <property type="match status" value="1"/>
</dbReference>
<protein>
    <recommendedName>
        <fullName evidence="1">DAGKc domain-containing protein</fullName>
    </recommendedName>
</protein>
<feature type="domain" description="DAGKc" evidence="1">
    <location>
        <begin position="114"/>
        <end position="262"/>
    </location>
</feature>
<dbReference type="InterPro" id="IPR017438">
    <property type="entry name" value="ATP-NAD_kinase_N"/>
</dbReference>
<dbReference type="GO" id="GO:0046512">
    <property type="term" value="P:sphingosine biosynthetic process"/>
    <property type="evidence" value="ECO:0007669"/>
    <property type="project" value="TreeGrafter"/>
</dbReference>
<evidence type="ECO:0000313" key="2">
    <source>
        <dbReference type="EMBL" id="WPH02761.1"/>
    </source>
</evidence>
<dbReference type="InterPro" id="IPR050187">
    <property type="entry name" value="Lipid_Phosphate_FormReg"/>
</dbReference>
<dbReference type="PROSITE" id="PS50146">
    <property type="entry name" value="DAGK"/>
    <property type="match status" value="1"/>
</dbReference>
<organism evidence="2 3">
    <name type="scientific">Acrodontium crateriforme</name>
    <dbReference type="NCBI Taxonomy" id="150365"/>
    <lineage>
        <taxon>Eukaryota</taxon>
        <taxon>Fungi</taxon>
        <taxon>Dikarya</taxon>
        <taxon>Ascomycota</taxon>
        <taxon>Pezizomycotina</taxon>
        <taxon>Dothideomycetes</taxon>
        <taxon>Dothideomycetidae</taxon>
        <taxon>Mycosphaerellales</taxon>
        <taxon>Teratosphaeriaceae</taxon>
        <taxon>Acrodontium</taxon>
    </lineage>
</organism>
<dbReference type="GO" id="GO:0001727">
    <property type="term" value="F:lipid kinase activity"/>
    <property type="evidence" value="ECO:0007669"/>
    <property type="project" value="TreeGrafter"/>
</dbReference>